<feature type="region of interest" description="Disordered" evidence="1">
    <location>
        <begin position="1"/>
        <end position="27"/>
    </location>
</feature>
<protein>
    <submittedName>
        <fullName evidence="2">Uncharacterized protein</fullName>
    </submittedName>
</protein>
<reference evidence="2 3" key="1">
    <citation type="submission" date="2021-06" db="EMBL/GenBank/DDBJ databases">
        <authorList>
            <person name="Palmer J.M."/>
        </authorList>
    </citation>
    <scope>NUCLEOTIDE SEQUENCE [LARGE SCALE GENOMIC DNA]</scope>
    <source>
        <strain evidence="2 3">GA_2019</strain>
        <tissue evidence="2">Muscle</tissue>
    </source>
</reference>
<evidence type="ECO:0000256" key="1">
    <source>
        <dbReference type="SAM" id="MobiDB-lite"/>
    </source>
</evidence>
<comment type="caution">
    <text evidence="2">The sequence shown here is derived from an EMBL/GenBank/DDBJ whole genome shotgun (WGS) entry which is preliminary data.</text>
</comment>
<evidence type="ECO:0000313" key="2">
    <source>
        <dbReference type="EMBL" id="MEQ2189198.1"/>
    </source>
</evidence>
<keyword evidence="3" id="KW-1185">Reference proteome</keyword>
<dbReference type="EMBL" id="JAHRIO010092327">
    <property type="protein sequence ID" value="MEQ2189198.1"/>
    <property type="molecule type" value="Genomic_DNA"/>
</dbReference>
<sequence>MFQQRFGTKTAKLEKPESQKEQGPPKQPKYLRLILFYHRHVMQRPFYKLNSSSPLLLQEAPRTHCELAAAVPISILYWCEWGWHHATMSNKVGQDTYRRHKLTVLDTNTKDC</sequence>
<feature type="compositionally biased region" description="Basic and acidic residues" evidence="1">
    <location>
        <begin position="11"/>
        <end position="20"/>
    </location>
</feature>
<organism evidence="2 3">
    <name type="scientific">Goodea atripinnis</name>
    <dbReference type="NCBI Taxonomy" id="208336"/>
    <lineage>
        <taxon>Eukaryota</taxon>
        <taxon>Metazoa</taxon>
        <taxon>Chordata</taxon>
        <taxon>Craniata</taxon>
        <taxon>Vertebrata</taxon>
        <taxon>Euteleostomi</taxon>
        <taxon>Actinopterygii</taxon>
        <taxon>Neopterygii</taxon>
        <taxon>Teleostei</taxon>
        <taxon>Neoteleostei</taxon>
        <taxon>Acanthomorphata</taxon>
        <taxon>Ovalentaria</taxon>
        <taxon>Atherinomorphae</taxon>
        <taxon>Cyprinodontiformes</taxon>
        <taxon>Goodeidae</taxon>
        <taxon>Goodea</taxon>
    </lineage>
</organism>
<evidence type="ECO:0000313" key="3">
    <source>
        <dbReference type="Proteomes" id="UP001476798"/>
    </source>
</evidence>
<proteinExistence type="predicted"/>
<dbReference type="Proteomes" id="UP001476798">
    <property type="component" value="Unassembled WGS sequence"/>
</dbReference>
<name>A0ABV0Q078_9TELE</name>
<accession>A0ABV0Q078</accession>
<gene>
    <name evidence="2" type="ORF">GOODEAATRI_022776</name>
</gene>